<reference evidence="1" key="1">
    <citation type="submission" date="2022-03" db="EMBL/GenBank/DDBJ databases">
        <authorList>
            <person name="Lindestad O."/>
        </authorList>
    </citation>
    <scope>NUCLEOTIDE SEQUENCE</scope>
</reference>
<name>A0A8S4QHM6_9NEOP</name>
<protein>
    <submittedName>
        <fullName evidence="1">Jg15008 protein</fullName>
    </submittedName>
</protein>
<dbReference type="EMBL" id="CAKXAJ010006905">
    <property type="protein sequence ID" value="CAH2210208.1"/>
    <property type="molecule type" value="Genomic_DNA"/>
</dbReference>
<keyword evidence="2" id="KW-1185">Reference proteome</keyword>
<evidence type="ECO:0000313" key="2">
    <source>
        <dbReference type="Proteomes" id="UP000838756"/>
    </source>
</evidence>
<organism evidence="1 2">
    <name type="scientific">Pararge aegeria aegeria</name>
    <dbReference type="NCBI Taxonomy" id="348720"/>
    <lineage>
        <taxon>Eukaryota</taxon>
        <taxon>Metazoa</taxon>
        <taxon>Ecdysozoa</taxon>
        <taxon>Arthropoda</taxon>
        <taxon>Hexapoda</taxon>
        <taxon>Insecta</taxon>
        <taxon>Pterygota</taxon>
        <taxon>Neoptera</taxon>
        <taxon>Endopterygota</taxon>
        <taxon>Lepidoptera</taxon>
        <taxon>Glossata</taxon>
        <taxon>Ditrysia</taxon>
        <taxon>Papilionoidea</taxon>
        <taxon>Nymphalidae</taxon>
        <taxon>Satyrinae</taxon>
        <taxon>Satyrini</taxon>
        <taxon>Parargina</taxon>
        <taxon>Pararge</taxon>
    </lineage>
</organism>
<dbReference type="Proteomes" id="UP000838756">
    <property type="component" value="Unassembled WGS sequence"/>
</dbReference>
<accession>A0A8S4QHM6</accession>
<evidence type="ECO:0000313" key="1">
    <source>
        <dbReference type="EMBL" id="CAH2210208.1"/>
    </source>
</evidence>
<gene>
    <name evidence="1" type="primary">jg15008</name>
    <name evidence="1" type="ORF">PAEG_LOCUS2119</name>
</gene>
<proteinExistence type="predicted"/>
<dbReference type="AlphaFoldDB" id="A0A8S4QHM6"/>
<sequence>MVTLGGCVVWRRRGRAGGRAGAARGCSAADSAAVSAAGGEGRGAAARCCAPLSRDARPARPRRPCCRPPAPRARQISLLNHPLSQFLIRSCTGAGYSIN</sequence>
<comment type="caution">
    <text evidence="1">The sequence shown here is derived from an EMBL/GenBank/DDBJ whole genome shotgun (WGS) entry which is preliminary data.</text>
</comment>